<dbReference type="SMART" id="SM00347">
    <property type="entry name" value="HTH_MARR"/>
    <property type="match status" value="1"/>
</dbReference>
<evidence type="ECO:0000259" key="1">
    <source>
        <dbReference type="PROSITE" id="PS50995"/>
    </source>
</evidence>
<dbReference type="SUPFAM" id="SSF46785">
    <property type="entry name" value="Winged helix' DNA-binding domain"/>
    <property type="match status" value="1"/>
</dbReference>
<gene>
    <name evidence="2" type="ORF">G3I71_39735</name>
</gene>
<feature type="domain" description="HTH marR-type" evidence="1">
    <location>
        <begin position="14"/>
        <end position="153"/>
    </location>
</feature>
<organism evidence="2">
    <name type="scientific">Streptomyces sp. SID12501</name>
    <dbReference type="NCBI Taxonomy" id="2706042"/>
    <lineage>
        <taxon>Bacteria</taxon>
        <taxon>Bacillati</taxon>
        <taxon>Actinomycetota</taxon>
        <taxon>Actinomycetes</taxon>
        <taxon>Kitasatosporales</taxon>
        <taxon>Streptomycetaceae</taxon>
        <taxon>Streptomyces</taxon>
    </lineage>
</organism>
<protein>
    <submittedName>
        <fullName evidence="2">MarR family transcriptional regulator</fullName>
    </submittedName>
</protein>
<dbReference type="Gene3D" id="1.10.10.10">
    <property type="entry name" value="Winged helix-like DNA-binding domain superfamily/Winged helix DNA-binding domain"/>
    <property type="match status" value="1"/>
</dbReference>
<dbReference type="InterPro" id="IPR036388">
    <property type="entry name" value="WH-like_DNA-bd_sf"/>
</dbReference>
<accession>A0A6B3C4S2</accession>
<evidence type="ECO:0000313" key="2">
    <source>
        <dbReference type="EMBL" id="NEC91785.1"/>
    </source>
</evidence>
<dbReference type="PANTHER" id="PTHR33164">
    <property type="entry name" value="TRANSCRIPTIONAL REGULATOR, MARR FAMILY"/>
    <property type="match status" value="1"/>
</dbReference>
<dbReference type="RefSeq" id="WP_164322850.1">
    <property type="nucleotide sequence ID" value="NZ_JAAGLU010000048.1"/>
</dbReference>
<proteinExistence type="predicted"/>
<dbReference type="InterPro" id="IPR000835">
    <property type="entry name" value="HTH_MarR-typ"/>
</dbReference>
<dbReference type="GO" id="GO:0003700">
    <property type="term" value="F:DNA-binding transcription factor activity"/>
    <property type="evidence" value="ECO:0007669"/>
    <property type="project" value="InterPro"/>
</dbReference>
<dbReference type="Pfam" id="PF12802">
    <property type="entry name" value="MarR_2"/>
    <property type="match status" value="1"/>
</dbReference>
<dbReference type="GO" id="GO:0006950">
    <property type="term" value="P:response to stress"/>
    <property type="evidence" value="ECO:0007669"/>
    <property type="project" value="TreeGrafter"/>
</dbReference>
<comment type="caution">
    <text evidence="2">The sequence shown here is derived from an EMBL/GenBank/DDBJ whole genome shotgun (WGS) entry which is preliminary data.</text>
</comment>
<sequence>MTEPHEIAGHADHPEHISRLWTRVVPMFSLLQTRLDRVLTSRHGIGAGPLMALGVLVRERPESVTVGGVARQLGVSDSTASRILNQLERSGWTVRVAWPCDQRATRIAVTDAGLEVWNGASRTLDRELDLAFEKLRFDEKYTHVVARLCRTGEDPPAR</sequence>
<reference evidence="2" key="1">
    <citation type="submission" date="2020-01" db="EMBL/GenBank/DDBJ databases">
        <title>Insect and environment-associated Actinomycetes.</title>
        <authorList>
            <person name="Currrie C."/>
            <person name="Chevrette M."/>
            <person name="Carlson C."/>
            <person name="Stubbendieck R."/>
            <person name="Wendt-Pienkowski E."/>
        </authorList>
    </citation>
    <scope>NUCLEOTIDE SEQUENCE</scope>
    <source>
        <strain evidence="2">SID12501</strain>
    </source>
</reference>
<dbReference type="InterPro" id="IPR036390">
    <property type="entry name" value="WH_DNA-bd_sf"/>
</dbReference>
<dbReference type="PROSITE" id="PS50995">
    <property type="entry name" value="HTH_MARR_2"/>
    <property type="match status" value="1"/>
</dbReference>
<dbReference type="PANTHER" id="PTHR33164:SF43">
    <property type="entry name" value="HTH-TYPE TRANSCRIPTIONAL REPRESSOR YETL"/>
    <property type="match status" value="1"/>
</dbReference>
<dbReference type="EMBL" id="JAAGLU010000048">
    <property type="protein sequence ID" value="NEC91785.1"/>
    <property type="molecule type" value="Genomic_DNA"/>
</dbReference>
<name>A0A6B3C4S2_9ACTN</name>
<dbReference type="AlphaFoldDB" id="A0A6B3C4S2"/>
<dbReference type="InterPro" id="IPR039422">
    <property type="entry name" value="MarR/SlyA-like"/>
</dbReference>